<evidence type="ECO:0000313" key="2">
    <source>
        <dbReference type="Proteomes" id="UP000005697"/>
    </source>
</evidence>
<dbReference type="Proteomes" id="UP000005697">
    <property type="component" value="Unassembled WGS sequence"/>
</dbReference>
<evidence type="ECO:0000313" key="1">
    <source>
        <dbReference type="EMBL" id="EGC21452.1"/>
    </source>
</evidence>
<comment type="caution">
    <text evidence="1">The sequence shown here is derived from an EMBL/GenBank/DDBJ whole genome shotgun (WGS) entry which is preliminary data.</text>
</comment>
<name>F0F3N6_9BACT</name>
<sequence>MFPAAGNPAPDRPGCDLPLQDAGSAAWCPRMRPVAVRGGYSRRILQNGHEISRQTEKIYGKGRRYVRI</sequence>
<accession>F0F3N6</accession>
<proteinExistence type="predicted"/>
<gene>
    <name evidence="1" type="ORF">HMPREF9141_0202</name>
</gene>
<dbReference type="AlphaFoldDB" id="F0F3N6"/>
<protein>
    <submittedName>
        <fullName evidence="1">Uncharacterized protein</fullName>
    </submittedName>
</protein>
<dbReference type="STRING" id="888743.HMPREF9141_0202"/>
<reference evidence="1 2" key="1">
    <citation type="submission" date="2011-01" db="EMBL/GenBank/DDBJ databases">
        <authorList>
            <person name="Muzny D."/>
            <person name="Qin X."/>
            <person name="Deng J."/>
            <person name="Jiang H."/>
            <person name="Liu Y."/>
            <person name="Qu J."/>
            <person name="Song X.-Z."/>
            <person name="Zhang L."/>
            <person name="Thornton R."/>
            <person name="Coyle M."/>
            <person name="Francisco L."/>
            <person name="Jackson L."/>
            <person name="Javaid M."/>
            <person name="Korchina V."/>
            <person name="Kovar C."/>
            <person name="Mata R."/>
            <person name="Mathew T."/>
            <person name="Ngo R."/>
            <person name="Nguyen L."/>
            <person name="Nguyen N."/>
            <person name="Okwuonu G."/>
            <person name="Ongeri F."/>
            <person name="Pham C."/>
            <person name="Simmons D."/>
            <person name="Wilczek-Boney K."/>
            <person name="Hale W."/>
            <person name="Jakkamsetti A."/>
            <person name="Pham P."/>
            <person name="Ruth R."/>
            <person name="San Lucas F."/>
            <person name="Warren J."/>
            <person name="Zhang J."/>
            <person name="Zhao Z."/>
            <person name="Zhou C."/>
            <person name="Zhu D."/>
            <person name="Lee S."/>
            <person name="Bess C."/>
            <person name="Blankenburg K."/>
            <person name="Forbes L."/>
            <person name="Fu Q."/>
            <person name="Gubbala S."/>
            <person name="Hirani K."/>
            <person name="Jayaseelan J.C."/>
            <person name="Lara F."/>
            <person name="Munidasa M."/>
            <person name="Palculict T."/>
            <person name="Patil S."/>
            <person name="Pu L.-L."/>
            <person name="Saada N."/>
            <person name="Tang L."/>
            <person name="Weissenberger G."/>
            <person name="Zhu Y."/>
            <person name="Hemphill L."/>
            <person name="Shang Y."/>
            <person name="Youmans B."/>
            <person name="Ayvaz T."/>
            <person name="Ross M."/>
            <person name="Santibanez J."/>
            <person name="Aqrawi P."/>
            <person name="Gross S."/>
            <person name="Joshi V."/>
            <person name="Fowler G."/>
            <person name="Nazareth L."/>
            <person name="Reid J."/>
            <person name="Worley K."/>
            <person name="Petrosino J."/>
            <person name="Highlander S."/>
            <person name="Gibbs R."/>
        </authorList>
    </citation>
    <scope>NUCLEOTIDE SEQUENCE [LARGE SCALE GENOMIC DNA]</scope>
    <source>
        <strain evidence="1 2">DSM 16608</strain>
    </source>
</reference>
<dbReference type="HOGENOM" id="CLU_2790496_0_0_10"/>
<organism evidence="1 2">
    <name type="scientific">Prevotella multiformis DSM 16608</name>
    <dbReference type="NCBI Taxonomy" id="888743"/>
    <lineage>
        <taxon>Bacteria</taxon>
        <taxon>Pseudomonadati</taxon>
        <taxon>Bacteroidota</taxon>
        <taxon>Bacteroidia</taxon>
        <taxon>Bacteroidales</taxon>
        <taxon>Prevotellaceae</taxon>
        <taxon>Prevotella</taxon>
    </lineage>
</organism>
<keyword evidence="2" id="KW-1185">Reference proteome</keyword>
<dbReference type="EMBL" id="AEWX01000001">
    <property type="protein sequence ID" value="EGC21452.1"/>
    <property type="molecule type" value="Genomic_DNA"/>
</dbReference>